<dbReference type="Proteomes" id="UP000814140">
    <property type="component" value="Unassembled WGS sequence"/>
</dbReference>
<gene>
    <name evidence="1" type="ORF">BV25DRAFT_1921316</name>
</gene>
<name>A0ACB8SHP4_9AGAM</name>
<dbReference type="EMBL" id="MU277272">
    <property type="protein sequence ID" value="KAI0056079.1"/>
    <property type="molecule type" value="Genomic_DNA"/>
</dbReference>
<evidence type="ECO:0000313" key="1">
    <source>
        <dbReference type="EMBL" id="KAI0056079.1"/>
    </source>
</evidence>
<comment type="caution">
    <text evidence="1">The sequence shown here is derived from an EMBL/GenBank/DDBJ whole genome shotgun (WGS) entry which is preliminary data.</text>
</comment>
<evidence type="ECO:0000313" key="2">
    <source>
        <dbReference type="Proteomes" id="UP000814140"/>
    </source>
</evidence>
<reference evidence="1" key="2">
    <citation type="journal article" date="2022" name="New Phytol.">
        <title>Evolutionary transition to the ectomycorrhizal habit in the genomes of a hyperdiverse lineage of mushroom-forming fungi.</title>
        <authorList>
            <person name="Looney B."/>
            <person name="Miyauchi S."/>
            <person name="Morin E."/>
            <person name="Drula E."/>
            <person name="Courty P.E."/>
            <person name="Kohler A."/>
            <person name="Kuo A."/>
            <person name="LaButti K."/>
            <person name="Pangilinan J."/>
            <person name="Lipzen A."/>
            <person name="Riley R."/>
            <person name="Andreopoulos W."/>
            <person name="He G."/>
            <person name="Johnson J."/>
            <person name="Nolan M."/>
            <person name="Tritt A."/>
            <person name="Barry K.W."/>
            <person name="Grigoriev I.V."/>
            <person name="Nagy L.G."/>
            <person name="Hibbett D."/>
            <person name="Henrissat B."/>
            <person name="Matheny P.B."/>
            <person name="Labbe J."/>
            <person name="Martin F.M."/>
        </authorList>
    </citation>
    <scope>NUCLEOTIDE SEQUENCE</scope>
    <source>
        <strain evidence="1">HHB10654</strain>
    </source>
</reference>
<proteinExistence type="predicted"/>
<keyword evidence="2" id="KW-1185">Reference proteome</keyword>
<protein>
    <submittedName>
        <fullName evidence="1">HSP70-domain-containing protein</fullName>
    </submittedName>
</protein>
<accession>A0ACB8SHP4</accession>
<sequence length="952" mass="101556">MSLINEELQQQIAQQNVDVPPQPLNVAIPLQDAVLAPQDVGMPAVGAAVAVGDGLLAGGGLDGGPAQMDGGEAGELAVGAIPEAQDVNVAAGEVEGAMGAGAWAGGGVDGAAAQVDGGEAGGQGVQEAEALERQATKDAGSISILNIFRIINEFNTATAIAVFDGKRLIGRRFDDAEYRGEDEKSPEETSHMVLVEMKETAKSHLRTTMKNTVVTIRTYFKGSQCQVTKDAGTVSCPNVFRVINETAATAVAYGLNQKAVGGRSVLGFDLGGGAFELSLLTIEEGTLTRPPRLEGRQGERPRGLPARQLRPYPQHFQTFNGEDPRKSINPDEVVACGAAVQAAILSGDASEKTQDLLLFAVRLSLDLLRLFSTQWRNSLETAGGTLAALVNRNRIVPTEEAFLDSLPPGASLAFLASRNTNATVLSMLKFLRPDMPVVDRRTGGRCRPGNDELLRLPSWRARRRASLNAEGARTTPFVVTLPKHGERLVGLPAERQAVVNSANMVFAFKRSIGRQFTDKDVKGDMKHCCVAVQGGSKPDGRPAVEVEFNDKTQQYSVKELSSMVLSKMRETAEQFLNKKVNHAVITITGPEVLRVVNEPVTTALAYGLDRTDNSVIAKGVFEVKSTNGDTLSAGEDFDIVLVNHIMDEFKETGGNLGEEHIAIQRISEAAEKAKIELSSTSQTEISLPFITADATGPKHINLKLNRAQFEALVVPLIARTADACKKALGDAGVKAADINEVILIGASGSRHAVAIGASIQGGVLEGNVTDILLLDLLGNFNLVRIHPTPKGIPQIEITFDIDADDIVNVSAKDKATSKDQSMTIDSSFGLSDEDIERMVSDAEQYAESDKAHCDVIEESNKAESVCADTEKAMAEFKDQLDVTEKDKVTKHIADLRELAEKGQVGDGSVAADAIREKIGESQQASLGLLQKVYEKCNAENSASAAPETEEKV</sequence>
<reference evidence="1" key="1">
    <citation type="submission" date="2021-03" db="EMBL/GenBank/DDBJ databases">
        <authorList>
            <consortium name="DOE Joint Genome Institute"/>
            <person name="Ahrendt S."/>
            <person name="Looney B.P."/>
            <person name="Miyauchi S."/>
            <person name="Morin E."/>
            <person name="Drula E."/>
            <person name="Courty P.E."/>
            <person name="Chicoki N."/>
            <person name="Fauchery L."/>
            <person name="Kohler A."/>
            <person name="Kuo A."/>
            <person name="Labutti K."/>
            <person name="Pangilinan J."/>
            <person name="Lipzen A."/>
            <person name="Riley R."/>
            <person name="Andreopoulos W."/>
            <person name="He G."/>
            <person name="Johnson J."/>
            <person name="Barry K.W."/>
            <person name="Grigoriev I.V."/>
            <person name="Nagy L."/>
            <person name="Hibbett D."/>
            <person name="Henrissat B."/>
            <person name="Matheny P.B."/>
            <person name="Labbe J."/>
            <person name="Martin F."/>
        </authorList>
    </citation>
    <scope>NUCLEOTIDE SEQUENCE</scope>
    <source>
        <strain evidence="1">HHB10654</strain>
    </source>
</reference>
<organism evidence="1 2">
    <name type="scientific">Artomyces pyxidatus</name>
    <dbReference type="NCBI Taxonomy" id="48021"/>
    <lineage>
        <taxon>Eukaryota</taxon>
        <taxon>Fungi</taxon>
        <taxon>Dikarya</taxon>
        <taxon>Basidiomycota</taxon>
        <taxon>Agaricomycotina</taxon>
        <taxon>Agaricomycetes</taxon>
        <taxon>Russulales</taxon>
        <taxon>Auriscalpiaceae</taxon>
        <taxon>Artomyces</taxon>
    </lineage>
</organism>